<comment type="subcellular location">
    <subcellularLocation>
        <location evidence="1">Periplasm</location>
    </subcellularLocation>
</comment>
<name>A0A6S7BFB4_9BURK</name>
<dbReference type="AlphaFoldDB" id="A0A6S7BFB4"/>
<dbReference type="EMBL" id="CADIKM010000011">
    <property type="protein sequence ID" value="CAB3789316.1"/>
    <property type="molecule type" value="Genomic_DNA"/>
</dbReference>
<dbReference type="Gene3D" id="3.40.190.10">
    <property type="entry name" value="Periplasmic binding protein-like II"/>
    <property type="match status" value="2"/>
</dbReference>
<sequence length="434" mass="46791">MTVLSEAVPIHCQRALLASVSLAAVLAWSPPAVAADVRGELVVIDYTSGSERDLISDLEATFVKAHPGVKFREISLTVQGDARGAIRTSLMGGEKADLLINTWPAFRAELAGAGMLRPIDKPWDANKWSDNLADGWRRLGQSNGVTYGVTYTYGDRSGIFYRPDVLKKAGIATPPANWADFLASFKKLNAVGVTPIAMPGKVWAHADWFETLLLRTGGVETASKLAAHKIAWTDPVVKKALQRFAEMLKANCCGTANQMLATDWDNAADEVLKSGTHGYDLIGMWVNTRAQADYKLKEGTDYALFQFPAMGLGHDDTTSVDTKEFLELNSGSNQAAAEAFLGWVTGAEAVTILAKHGAASPSKKTNPSLYGPVIATSIKAVESSKTQFVLGDLLPGDLVDEYRVQLQRFLQDPSDANIDKVLAAIEAKAAESYK</sequence>
<evidence type="ECO:0000313" key="6">
    <source>
        <dbReference type="Proteomes" id="UP000494115"/>
    </source>
</evidence>
<comment type="similarity">
    <text evidence="2">Belongs to the bacterial solute-binding protein 1 family.</text>
</comment>
<evidence type="ECO:0000256" key="1">
    <source>
        <dbReference type="ARBA" id="ARBA00004418"/>
    </source>
</evidence>
<dbReference type="InterPro" id="IPR006059">
    <property type="entry name" value="SBP"/>
</dbReference>
<organism evidence="5 6">
    <name type="scientific">Pararobbsia alpina</name>
    <dbReference type="NCBI Taxonomy" id="621374"/>
    <lineage>
        <taxon>Bacteria</taxon>
        <taxon>Pseudomonadati</taxon>
        <taxon>Pseudomonadota</taxon>
        <taxon>Betaproteobacteria</taxon>
        <taxon>Burkholderiales</taxon>
        <taxon>Burkholderiaceae</taxon>
        <taxon>Pararobbsia</taxon>
    </lineage>
</organism>
<feature type="signal peptide" evidence="4">
    <location>
        <begin position="1"/>
        <end position="34"/>
    </location>
</feature>
<evidence type="ECO:0000313" key="5">
    <source>
        <dbReference type="EMBL" id="CAB3789316.1"/>
    </source>
</evidence>
<keyword evidence="4" id="KW-0732">Signal</keyword>
<evidence type="ECO:0000256" key="3">
    <source>
        <dbReference type="ARBA" id="ARBA00022448"/>
    </source>
</evidence>
<dbReference type="PANTHER" id="PTHR43649">
    <property type="entry name" value="ARABINOSE-BINDING PROTEIN-RELATED"/>
    <property type="match status" value="1"/>
</dbReference>
<proteinExistence type="inferred from homology"/>
<gene>
    <name evidence="5" type="ORF">LMG28138_02740</name>
</gene>
<dbReference type="SUPFAM" id="SSF53850">
    <property type="entry name" value="Periplasmic binding protein-like II"/>
    <property type="match status" value="1"/>
</dbReference>
<dbReference type="PANTHER" id="PTHR43649:SF29">
    <property type="entry name" value="OSMOPROTECTIVE COMPOUNDS-BINDING PROTEIN GGTB"/>
    <property type="match status" value="1"/>
</dbReference>
<feature type="chain" id="PRO_5028920839" evidence="4">
    <location>
        <begin position="35"/>
        <end position="434"/>
    </location>
</feature>
<evidence type="ECO:0000256" key="4">
    <source>
        <dbReference type="SAM" id="SignalP"/>
    </source>
</evidence>
<dbReference type="RefSeq" id="WP_175105304.1">
    <property type="nucleotide sequence ID" value="NZ_CADIKM010000011.1"/>
</dbReference>
<keyword evidence="6" id="KW-1185">Reference proteome</keyword>
<dbReference type="Proteomes" id="UP000494115">
    <property type="component" value="Unassembled WGS sequence"/>
</dbReference>
<accession>A0A6S7BFB4</accession>
<dbReference type="Pfam" id="PF01547">
    <property type="entry name" value="SBP_bac_1"/>
    <property type="match status" value="1"/>
</dbReference>
<keyword evidence="3" id="KW-0813">Transport</keyword>
<reference evidence="5 6" key="1">
    <citation type="submission" date="2020-04" db="EMBL/GenBank/DDBJ databases">
        <authorList>
            <person name="De Canck E."/>
        </authorList>
    </citation>
    <scope>NUCLEOTIDE SEQUENCE [LARGE SCALE GENOMIC DNA]</scope>
    <source>
        <strain evidence="5 6">LMG 28138</strain>
    </source>
</reference>
<protein>
    <submittedName>
        <fullName evidence="5">Uncharacterized protein</fullName>
    </submittedName>
</protein>
<dbReference type="GO" id="GO:0042597">
    <property type="term" value="C:periplasmic space"/>
    <property type="evidence" value="ECO:0007669"/>
    <property type="project" value="UniProtKB-SubCell"/>
</dbReference>
<dbReference type="InterPro" id="IPR050490">
    <property type="entry name" value="Bact_solute-bd_prot1"/>
</dbReference>
<evidence type="ECO:0000256" key="2">
    <source>
        <dbReference type="ARBA" id="ARBA00008520"/>
    </source>
</evidence>